<evidence type="ECO:0000256" key="1">
    <source>
        <dbReference type="SAM" id="MobiDB-lite"/>
    </source>
</evidence>
<dbReference type="EMBL" id="AP023396">
    <property type="protein sequence ID" value="BCK53024.1"/>
    <property type="molecule type" value="Genomic_DNA"/>
</dbReference>
<evidence type="ECO:0000313" key="2">
    <source>
        <dbReference type="EMBL" id="BCK53024.1"/>
    </source>
</evidence>
<reference evidence="2 3" key="1">
    <citation type="submission" date="2020-08" db="EMBL/GenBank/DDBJ databases">
        <title>Genome Sequencing of Nocardia wallacei strain FMUON74 and assembly.</title>
        <authorList>
            <person name="Toyokawa M."/>
            <person name="Uesaka K."/>
        </authorList>
    </citation>
    <scope>NUCLEOTIDE SEQUENCE [LARGE SCALE GENOMIC DNA]</scope>
    <source>
        <strain evidence="2 3">FMUON74</strain>
    </source>
</reference>
<keyword evidence="3" id="KW-1185">Reference proteome</keyword>
<dbReference type="KEGG" id="nwl:NWFMUON74_07960"/>
<evidence type="ECO:0000313" key="3">
    <source>
        <dbReference type="Proteomes" id="UP000516173"/>
    </source>
</evidence>
<gene>
    <name evidence="2" type="ORF">NWFMUON74_07960</name>
</gene>
<accession>A0A7G1KHS5</accession>
<name>A0A7G1KHS5_9NOCA</name>
<dbReference type="AlphaFoldDB" id="A0A7G1KHS5"/>
<sequence length="117" mass="12673">MNTDQELHRRECDSSGVYPCDGRRVRTGQPSQAVKVDTSGRRSTAHLARAPHRATADACGELLWVCAGDNPPATVRIAAATLRQPRIIVVALTDLITRSKSAQISKPACRGAATRRR</sequence>
<proteinExistence type="predicted"/>
<organism evidence="2 3">
    <name type="scientific">Nocardia wallacei</name>
    <dbReference type="NCBI Taxonomy" id="480035"/>
    <lineage>
        <taxon>Bacteria</taxon>
        <taxon>Bacillati</taxon>
        <taxon>Actinomycetota</taxon>
        <taxon>Actinomycetes</taxon>
        <taxon>Mycobacteriales</taxon>
        <taxon>Nocardiaceae</taxon>
        <taxon>Nocardia</taxon>
    </lineage>
</organism>
<protein>
    <submittedName>
        <fullName evidence="2">Uncharacterized protein</fullName>
    </submittedName>
</protein>
<feature type="region of interest" description="Disordered" evidence="1">
    <location>
        <begin position="20"/>
        <end position="49"/>
    </location>
</feature>
<dbReference type="Proteomes" id="UP000516173">
    <property type="component" value="Chromosome"/>
</dbReference>